<accession>A0ABW3JVZ4</accession>
<feature type="signal peptide" evidence="1">
    <location>
        <begin position="1"/>
        <end position="20"/>
    </location>
</feature>
<evidence type="ECO:0008006" key="4">
    <source>
        <dbReference type="Google" id="ProtNLM"/>
    </source>
</evidence>
<keyword evidence="3" id="KW-1185">Reference proteome</keyword>
<evidence type="ECO:0000256" key="1">
    <source>
        <dbReference type="SAM" id="SignalP"/>
    </source>
</evidence>
<evidence type="ECO:0000313" key="3">
    <source>
        <dbReference type="Proteomes" id="UP001597112"/>
    </source>
</evidence>
<sequence length="196" mass="21990">MKNKLLLGFCFMMAAFTLSAQSDTVSSNHSNQLRYSNSFHAGALLGKKGNGSYTSLSTVHGIRHNRLFAGLGVGYDGYTGWRTLPAFAAISYDFAKVKNNAFFIQFNGGYSFAYRTEEYEDNLDYDVDGGQTFAGLLGYRIKTDKLSIQISSGYKFQRIKYSYTPSFWWYADVAAPVTSVERDMERWVVQIGIGIN</sequence>
<dbReference type="Proteomes" id="UP001597112">
    <property type="component" value="Unassembled WGS sequence"/>
</dbReference>
<reference evidence="3" key="1">
    <citation type="journal article" date="2019" name="Int. J. Syst. Evol. Microbiol.">
        <title>The Global Catalogue of Microorganisms (GCM) 10K type strain sequencing project: providing services to taxonomists for standard genome sequencing and annotation.</title>
        <authorList>
            <consortium name="The Broad Institute Genomics Platform"/>
            <consortium name="The Broad Institute Genome Sequencing Center for Infectious Disease"/>
            <person name="Wu L."/>
            <person name="Ma J."/>
        </authorList>
    </citation>
    <scope>NUCLEOTIDE SEQUENCE [LARGE SCALE GENOMIC DNA]</scope>
    <source>
        <strain evidence="3">CCUG 58938</strain>
    </source>
</reference>
<dbReference type="RefSeq" id="WP_377574351.1">
    <property type="nucleotide sequence ID" value="NZ_JBHTKA010000001.1"/>
</dbReference>
<protein>
    <recommendedName>
        <fullName evidence="4">Outer membrane protein beta-barrel domain-containing protein</fullName>
    </recommendedName>
</protein>
<comment type="caution">
    <text evidence="2">The sequence shown here is derived from an EMBL/GenBank/DDBJ whole genome shotgun (WGS) entry which is preliminary data.</text>
</comment>
<proteinExistence type="predicted"/>
<feature type="chain" id="PRO_5045300066" description="Outer membrane protein beta-barrel domain-containing protein" evidence="1">
    <location>
        <begin position="21"/>
        <end position="196"/>
    </location>
</feature>
<name>A0ABW3JVZ4_9BACT</name>
<organism evidence="2 3">
    <name type="scientific">Ohtaekwangia kribbensis</name>
    <dbReference type="NCBI Taxonomy" id="688913"/>
    <lineage>
        <taxon>Bacteria</taxon>
        <taxon>Pseudomonadati</taxon>
        <taxon>Bacteroidota</taxon>
        <taxon>Cytophagia</taxon>
        <taxon>Cytophagales</taxon>
        <taxon>Fulvivirgaceae</taxon>
        <taxon>Ohtaekwangia</taxon>
    </lineage>
</organism>
<gene>
    <name evidence="2" type="ORF">ACFQ21_02480</name>
</gene>
<keyword evidence="1" id="KW-0732">Signal</keyword>
<dbReference type="EMBL" id="JBHTKA010000001">
    <property type="protein sequence ID" value="MFD0998148.1"/>
    <property type="molecule type" value="Genomic_DNA"/>
</dbReference>
<evidence type="ECO:0000313" key="2">
    <source>
        <dbReference type="EMBL" id="MFD0998148.1"/>
    </source>
</evidence>